<dbReference type="EMBL" id="LT838813">
    <property type="protein sequence ID" value="SMD45534.1"/>
    <property type="molecule type" value="Genomic_DNA"/>
</dbReference>
<dbReference type="EC" id="2.7.13.3" evidence="2"/>
<dbReference type="InterPro" id="IPR036097">
    <property type="entry name" value="HisK_dim/P_sf"/>
</dbReference>
<dbReference type="PROSITE" id="PS50113">
    <property type="entry name" value="PAC"/>
    <property type="match status" value="3"/>
</dbReference>
<evidence type="ECO:0000259" key="6">
    <source>
        <dbReference type="PROSITE" id="PS50112"/>
    </source>
</evidence>
<comment type="catalytic activity">
    <reaction evidence="1">
        <text>ATP + protein L-histidine = ADP + protein N-phospho-L-histidine.</text>
        <dbReference type="EC" id="2.7.13.3"/>
    </reaction>
</comment>
<dbReference type="AlphaFoldDB" id="A0A1W2H9R8"/>
<feature type="domain" description="PAC" evidence="7">
    <location>
        <begin position="842"/>
        <end position="894"/>
    </location>
</feature>
<evidence type="ECO:0000256" key="2">
    <source>
        <dbReference type="ARBA" id="ARBA00012438"/>
    </source>
</evidence>
<dbReference type="Gene3D" id="2.10.70.100">
    <property type="match status" value="1"/>
</dbReference>
<dbReference type="SUPFAM" id="SSF47384">
    <property type="entry name" value="Homodimeric domain of signal transducing histidine kinase"/>
    <property type="match status" value="1"/>
</dbReference>
<dbReference type="InterPro" id="IPR052162">
    <property type="entry name" value="Sensor_kinase/Photoreceptor"/>
</dbReference>
<dbReference type="NCBIfam" id="TIGR00229">
    <property type="entry name" value="sensory_box"/>
    <property type="match status" value="4"/>
</dbReference>
<name>A0A1W2H9R8_9BACT</name>
<evidence type="ECO:0000259" key="7">
    <source>
        <dbReference type="PROSITE" id="PS50113"/>
    </source>
</evidence>
<dbReference type="GO" id="GO:0000155">
    <property type="term" value="F:phosphorelay sensor kinase activity"/>
    <property type="evidence" value="ECO:0007669"/>
    <property type="project" value="InterPro"/>
</dbReference>
<dbReference type="InterPro" id="IPR000014">
    <property type="entry name" value="PAS"/>
</dbReference>
<dbReference type="InterPro" id="IPR035965">
    <property type="entry name" value="PAS-like_dom_sf"/>
</dbReference>
<dbReference type="CDD" id="cd00082">
    <property type="entry name" value="HisKA"/>
    <property type="match status" value="1"/>
</dbReference>
<dbReference type="Pfam" id="PF13426">
    <property type="entry name" value="PAS_9"/>
    <property type="match status" value="2"/>
</dbReference>
<sequence length="968" mass="111649">MKKSIDYSGLFYHNKHPSWIYDLKNFQIVEVNQSALDLFGYSREEFLTLTLNNLTPEKEFPAFLKATAAVDKTEGNFHFGVFTHQKKNGELLLLEVDGYKLKFDDLDSVLLTCQDLTQHEKQLGLLKEKSKQLEAISCLGKIGYWRLELDGNTLSWTDEVFKIWGRNKSDFELNFENFEETIHPEDLEAFRAALNAAFAGKEALDFEHRINLPDGSIHWVRQKGGLLKNNEGKPYAFECAVQDITHKKETESRLLEITAELQESEKRFRVVQEMSPDGFTILKPVRNKKGAIVDFEWIYENKAIAKINHTDPDEVIGKRLLEMFPSHHDSDVFKAYIAVADIGKTKILEDVYVGEIVSIKTWLRLVIVSIGNDEIAILSEDITVRKMAEDSLQKSEANFRSIFEIASLGIAQVDPSNGRIILINSFYESITGYNAEELRNMSFLELTHPEDRGKDWEIFSKAARGEAEYRNEKRYIKKDGTIIWVRIHLAFIRDENGKPIKTVAICEDITERKEAEFRLRDLADNLPGVVFQYLLFPDGTDALRSVSKGAYQIWGYSPEEVERDINLVWNQTKSGGEFERVKKDVMDAVKTKSKWLSRYKSILPNGDVRIFLGMGSPNFLADGTVLFNSFVLDITQQAKNEELLSEATQMARIGSWEVNFANNKILWSDMTHELHETDPCTFIPDLENTLAFYREDFRDMVRYCVQECQKTGKPFDFEAVIVTAKNNERWVRAIGRAEMIGGHCRRIIGSFQDINAYKAIEIELAQSIRMLQDYQYAVDQSASFTITDAEGVIVEVNDNFCELSQYSREELIGTTHRYINSNYHSDEFFDAIWKTIKSGKIWRGEVRNQKKDGSYFWVDTTIVPFFDENNHPFKFLALRIDITAKKMAEAQIKEAYEKLKNIAWTQSHIVRAPLARILGIVNLIETQKDSLDDLMYWLNQLKTSSDEMDEIVRKIIEDAQFIQHNKPK</sequence>
<dbReference type="Gene3D" id="3.30.450.20">
    <property type="entry name" value="PAS domain"/>
    <property type="match status" value="7"/>
</dbReference>
<dbReference type="Proteomes" id="UP000192333">
    <property type="component" value="Chromosome I"/>
</dbReference>
<dbReference type="PROSITE" id="PS50112">
    <property type="entry name" value="PAS"/>
    <property type="match status" value="4"/>
</dbReference>
<feature type="domain" description="PAC" evidence="7">
    <location>
        <begin position="469"/>
        <end position="521"/>
    </location>
</feature>
<evidence type="ECO:0000256" key="3">
    <source>
        <dbReference type="ARBA" id="ARBA00022553"/>
    </source>
</evidence>
<evidence type="ECO:0000313" key="8">
    <source>
        <dbReference type="EMBL" id="SMD45534.1"/>
    </source>
</evidence>
<dbReference type="InterPro" id="IPR013655">
    <property type="entry name" value="PAS_fold_3"/>
</dbReference>
<dbReference type="RefSeq" id="WP_084122390.1">
    <property type="nucleotide sequence ID" value="NZ_LT838813.1"/>
</dbReference>
<evidence type="ECO:0000313" key="9">
    <source>
        <dbReference type="Proteomes" id="UP000192333"/>
    </source>
</evidence>
<keyword evidence="3" id="KW-0597">Phosphoprotein</keyword>
<feature type="domain" description="PAS" evidence="6">
    <location>
        <begin position="786"/>
        <end position="827"/>
    </location>
</feature>
<feature type="domain" description="PAS" evidence="6">
    <location>
        <begin position="144"/>
        <end position="201"/>
    </location>
</feature>
<accession>A0A1W2H9R8</accession>
<dbReference type="OrthoDB" id="9124519at2"/>
<evidence type="ECO:0000256" key="5">
    <source>
        <dbReference type="ARBA" id="ARBA00022777"/>
    </source>
</evidence>
<keyword evidence="5" id="KW-0418">Kinase</keyword>
<dbReference type="InterPro" id="IPR001610">
    <property type="entry name" value="PAC"/>
</dbReference>
<evidence type="ECO:0000256" key="4">
    <source>
        <dbReference type="ARBA" id="ARBA00022679"/>
    </source>
</evidence>
<dbReference type="InterPro" id="IPR000700">
    <property type="entry name" value="PAS-assoc_C"/>
</dbReference>
<gene>
    <name evidence="8" type="ORF">SAMN00777080_4189</name>
</gene>
<proteinExistence type="predicted"/>
<dbReference type="SUPFAM" id="SSF55785">
    <property type="entry name" value="PYP-like sensor domain (PAS domain)"/>
    <property type="match status" value="7"/>
</dbReference>
<keyword evidence="4" id="KW-0808">Transferase</keyword>
<keyword evidence="9" id="KW-1185">Reference proteome</keyword>
<feature type="domain" description="PAS" evidence="6">
    <location>
        <begin position="19"/>
        <end position="47"/>
    </location>
</feature>
<dbReference type="SMART" id="SM00091">
    <property type="entry name" value="PAS"/>
    <property type="match status" value="4"/>
</dbReference>
<protein>
    <recommendedName>
        <fullName evidence="2">histidine kinase</fullName>
        <ecNumber evidence="2">2.7.13.3</ecNumber>
    </recommendedName>
</protein>
<dbReference type="InterPro" id="IPR003661">
    <property type="entry name" value="HisK_dim/P_dom"/>
</dbReference>
<dbReference type="STRING" id="758820.SAMN00777080_4189"/>
<organism evidence="8 9">
    <name type="scientific">Aquiflexum balticum DSM 16537</name>
    <dbReference type="NCBI Taxonomy" id="758820"/>
    <lineage>
        <taxon>Bacteria</taxon>
        <taxon>Pseudomonadati</taxon>
        <taxon>Bacteroidota</taxon>
        <taxon>Cytophagia</taxon>
        <taxon>Cytophagales</taxon>
        <taxon>Cyclobacteriaceae</taxon>
        <taxon>Aquiflexum</taxon>
    </lineage>
</organism>
<dbReference type="Pfam" id="PF08447">
    <property type="entry name" value="PAS_3"/>
    <property type="match status" value="2"/>
</dbReference>
<dbReference type="PANTHER" id="PTHR43304">
    <property type="entry name" value="PHYTOCHROME-LIKE PROTEIN CPH1"/>
    <property type="match status" value="1"/>
</dbReference>
<evidence type="ECO:0000256" key="1">
    <source>
        <dbReference type="ARBA" id="ARBA00000085"/>
    </source>
</evidence>
<feature type="domain" description="PAC" evidence="7">
    <location>
        <begin position="204"/>
        <end position="256"/>
    </location>
</feature>
<dbReference type="SMART" id="SM00086">
    <property type="entry name" value="PAC"/>
    <property type="match status" value="5"/>
</dbReference>
<dbReference type="PANTHER" id="PTHR43304:SF1">
    <property type="entry name" value="PAC DOMAIN-CONTAINING PROTEIN"/>
    <property type="match status" value="1"/>
</dbReference>
<reference evidence="9" key="1">
    <citation type="submission" date="2017-04" db="EMBL/GenBank/DDBJ databases">
        <authorList>
            <person name="Varghese N."/>
            <person name="Submissions S."/>
        </authorList>
    </citation>
    <scope>NUCLEOTIDE SEQUENCE [LARGE SCALE GENOMIC DNA]</scope>
    <source>
        <strain evidence="9">DSM 16537</strain>
    </source>
</reference>
<feature type="domain" description="PAS" evidence="6">
    <location>
        <begin position="395"/>
        <end position="466"/>
    </location>
</feature>
<dbReference type="CDD" id="cd00130">
    <property type="entry name" value="PAS"/>
    <property type="match status" value="4"/>
</dbReference>